<gene>
    <name evidence="1" type="ORF">I4J89_25590</name>
</gene>
<evidence type="ECO:0000313" key="2">
    <source>
        <dbReference type="Proteomes" id="UP000598146"/>
    </source>
</evidence>
<keyword evidence="2" id="KW-1185">Reference proteome</keyword>
<proteinExistence type="predicted"/>
<comment type="caution">
    <text evidence="1">The sequence shown here is derived from an EMBL/GenBank/DDBJ whole genome shotgun (WGS) entry which is preliminary data.</text>
</comment>
<dbReference type="RefSeq" id="WP_196416596.1">
    <property type="nucleotide sequence ID" value="NZ_JADQTO010000012.1"/>
</dbReference>
<name>A0A931CBB9_9ACTN</name>
<dbReference type="AlphaFoldDB" id="A0A931CBB9"/>
<organism evidence="1 2">
    <name type="scientific">Actinoplanes aureus</name>
    <dbReference type="NCBI Taxonomy" id="2792083"/>
    <lineage>
        <taxon>Bacteria</taxon>
        <taxon>Bacillati</taxon>
        <taxon>Actinomycetota</taxon>
        <taxon>Actinomycetes</taxon>
        <taxon>Micromonosporales</taxon>
        <taxon>Micromonosporaceae</taxon>
        <taxon>Actinoplanes</taxon>
    </lineage>
</organism>
<evidence type="ECO:0000313" key="1">
    <source>
        <dbReference type="EMBL" id="MBG0564827.1"/>
    </source>
</evidence>
<dbReference type="EMBL" id="JADQTO010000012">
    <property type="protein sequence ID" value="MBG0564827.1"/>
    <property type="molecule type" value="Genomic_DNA"/>
</dbReference>
<dbReference type="Proteomes" id="UP000598146">
    <property type="component" value="Unassembled WGS sequence"/>
</dbReference>
<sequence length="72" mass="7528">MFADPATGGEIGTHPERISWCTGSEGLLARVNEEPAPLARDRLIVVSRGGDRAAATTIPATAWCDCPAPRPA</sequence>
<reference evidence="1" key="1">
    <citation type="submission" date="2020-11" db="EMBL/GenBank/DDBJ databases">
        <title>Isolation and identification of active actinomycetes.</title>
        <authorList>
            <person name="Sun X."/>
        </authorList>
    </citation>
    <scope>NUCLEOTIDE SEQUENCE</scope>
    <source>
        <strain evidence="1">NEAU-A11</strain>
    </source>
</reference>
<protein>
    <submittedName>
        <fullName evidence="1">Uncharacterized protein</fullName>
    </submittedName>
</protein>
<accession>A0A931CBB9</accession>